<reference evidence="2 3" key="1">
    <citation type="submission" date="2021-01" db="EMBL/GenBank/DDBJ databases">
        <title>Genomic Encyclopedia of Type Strains, Phase IV (KMG-IV): sequencing the most valuable type-strain genomes for metagenomic binning, comparative biology and taxonomic classification.</title>
        <authorList>
            <person name="Goeker M."/>
        </authorList>
    </citation>
    <scope>NUCLEOTIDE SEQUENCE [LARGE SCALE GENOMIC DNA]</scope>
    <source>
        <strain evidence="2 3">DSM 25890</strain>
    </source>
</reference>
<proteinExistence type="predicted"/>
<evidence type="ECO:0000313" key="2">
    <source>
        <dbReference type="EMBL" id="MBM7613807.1"/>
    </source>
</evidence>
<evidence type="ECO:0000313" key="3">
    <source>
        <dbReference type="Proteomes" id="UP001314796"/>
    </source>
</evidence>
<dbReference type="EMBL" id="JAFBEE010000001">
    <property type="protein sequence ID" value="MBM7613807.1"/>
    <property type="molecule type" value="Genomic_DNA"/>
</dbReference>
<dbReference type="RefSeq" id="WP_204400072.1">
    <property type="nucleotide sequence ID" value="NZ_JAFBEE010000001.1"/>
</dbReference>
<keyword evidence="3" id="KW-1185">Reference proteome</keyword>
<comment type="caution">
    <text evidence="2">The sequence shown here is derived from an EMBL/GenBank/DDBJ whole genome shotgun (WGS) entry which is preliminary data.</text>
</comment>
<dbReference type="Proteomes" id="UP001314796">
    <property type="component" value="Unassembled WGS sequence"/>
</dbReference>
<feature type="chain" id="PRO_5047056595" evidence="1">
    <location>
        <begin position="21"/>
        <end position="71"/>
    </location>
</feature>
<feature type="signal peptide" evidence="1">
    <location>
        <begin position="1"/>
        <end position="20"/>
    </location>
</feature>
<sequence length="71" mass="8096">MRKVWLIILMFLLSVQHVLAADLIYRITHNDQDALVLGEIVQGIGNSYKIDVIHVISGRLPQKTITLHTDF</sequence>
<evidence type="ECO:0000256" key="1">
    <source>
        <dbReference type="SAM" id="SignalP"/>
    </source>
</evidence>
<gene>
    <name evidence="2" type="ORF">JOC73_000315</name>
</gene>
<protein>
    <submittedName>
        <fullName evidence="2">Uncharacterized protein</fullName>
    </submittedName>
</protein>
<keyword evidence="1" id="KW-0732">Signal</keyword>
<accession>A0ABS2NLJ3</accession>
<organism evidence="2 3">
    <name type="scientific">Alkaliphilus hydrothermalis</name>
    <dbReference type="NCBI Taxonomy" id="1482730"/>
    <lineage>
        <taxon>Bacteria</taxon>
        <taxon>Bacillati</taxon>
        <taxon>Bacillota</taxon>
        <taxon>Clostridia</taxon>
        <taxon>Peptostreptococcales</taxon>
        <taxon>Natronincolaceae</taxon>
        <taxon>Alkaliphilus</taxon>
    </lineage>
</organism>
<name>A0ABS2NLJ3_9FIRM</name>